<evidence type="ECO:0000313" key="1">
    <source>
        <dbReference type="EMBL" id="KAF5176810.1"/>
    </source>
</evidence>
<comment type="caution">
    <text evidence="1">The sequence shown here is derived from an EMBL/GenBank/DDBJ whole genome shotgun (WGS) entry which is preliminary data.</text>
</comment>
<dbReference type="OrthoDB" id="1938625at2759"/>
<evidence type="ECO:0000313" key="2">
    <source>
        <dbReference type="Proteomes" id="UP000554482"/>
    </source>
</evidence>
<feature type="non-terminal residue" evidence="1">
    <location>
        <position position="132"/>
    </location>
</feature>
<proteinExistence type="predicted"/>
<keyword evidence="2" id="KW-1185">Reference proteome</keyword>
<gene>
    <name evidence="1" type="ORF">FRX31_033603</name>
</gene>
<dbReference type="Proteomes" id="UP000554482">
    <property type="component" value="Unassembled WGS sequence"/>
</dbReference>
<dbReference type="EMBL" id="JABWDY010042204">
    <property type="protein sequence ID" value="KAF5176810.1"/>
    <property type="molecule type" value="Genomic_DNA"/>
</dbReference>
<accession>A0A7J6UX93</accession>
<dbReference type="AlphaFoldDB" id="A0A7J6UX93"/>
<reference evidence="1 2" key="1">
    <citation type="submission" date="2020-06" db="EMBL/GenBank/DDBJ databases">
        <title>Transcriptomic and genomic resources for Thalictrum thalictroides and T. hernandezii: Facilitating candidate gene discovery in an emerging model plant lineage.</title>
        <authorList>
            <person name="Arias T."/>
            <person name="Riano-Pachon D.M."/>
            <person name="Di Stilio V.S."/>
        </authorList>
    </citation>
    <scope>NUCLEOTIDE SEQUENCE [LARGE SCALE GENOMIC DNA]</scope>
    <source>
        <strain evidence="2">cv. WT478/WT964</strain>
        <tissue evidence="1">Leaves</tissue>
    </source>
</reference>
<sequence length="132" mass="15436">MRHLWHLQSNRNNLWVAWVKNKLIRGRNLWQIKIPQDCTWSWRNILQERKEATYLVTHQIGDGTSTKLWPDPWLPNGIQEESFPQALLYDSRYGKDASVASLIDNGEWTLPEHASIHLNQILHYLPNVSIGG</sequence>
<name>A0A7J6UX93_THATH</name>
<organism evidence="1 2">
    <name type="scientific">Thalictrum thalictroides</name>
    <name type="common">Rue-anemone</name>
    <name type="synonym">Anemone thalictroides</name>
    <dbReference type="NCBI Taxonomy" id="46969"/>
    <lineage>
        <taxon>Eukaryota</taxon>
        <taxon>Viridiplantae</taxon>
        <taxon>Streptophyta</taxon>
        <taxon>Embryophyta</taxon>
        <taxon>Tracheophyta</taxon>
        <taxon>Spermatophyta</taxon>
        <taxon>Magnoliopsida</taxon>
        <taxon>Ranunculales</taxon>
        <taxon>Ranunculaceae</taxon>
        <taxon>Thalictroideae</taxon>
        <taxon>Thalictrum</taxon>
    </lineage>
</organism>
<protein>
    <submittedName>
        <fullName evidence="1">Uncharacterized protein</fullName>
    </submittedName>
</protein>